<comment type="similarity">
    <text evidence="1">Belongs to the UPF0342 family.</text>
</comment>
<reference evidence="3" key="1">
    <citation type="journal article" date="2019" name="Int. J. Syst. Evol. Microbiol.">
        <title>The Global Catalogue of Microorganisms (GCM) 10K type strain sequencing project: providing services to taxonomists for standard genome sequencing and annotation.</title>
        <authorList>
            <consortium name="The Broad Institute Genomics Platform"/>
            <consortium name="The Broad Institute Genome Sequencing Center for Infectious Disease"/>
            <person name="Wu L."/>
            <person name="Ma J."/>
        </authorList>
    </citation>
    <scope>NUCLEOTIDE SEQUENCE [LARGE SCALE GENOMIC DNA]</scope>
    <source>
        <strain evidence="3">CGMCC 4.7177</strain>
    </source>
</reference>
<dbReference type="Pfam" id="PF06133">
    <property type="entry name" value="Com_YlbF"/>
    <property type="match status" value="1"/>
</dbReference>
<dbReference type="SUPFAM" id="SSF158622">
    <property type="entry name" value="YheA/YmcA-like"/>
    <property type="match status" value="1"/>
</dbReference>
<sequence>MAVNIYDDLNRLEATFRQTEEFSKVEQAIEEVKNDEEALVLFKNFREIQLTLQEKQMAGEEVEADELEHAQKTAQLAQTNAKIMSMLEAEMQLSGLIEEVNRVLMKPVQHMYESI</sequence>
<gene>
    <name evidence="2" type="ORF">ACFSFY_02750</name>
</gene>
<dbReference type="HAMAP" id="MF_01526">
    <property type="entry name" value="UPF0342"/>
    <property type="match status" value="1"/>
</dbReference>
<dbReference type="EMBL" id="JBHUGI010000005">
    <property type="protein sequence ID" value="MFD1926995.1"/>
    <property type="molecule type" value="Genomic_DNA"/>
</dbReference>
<dbReference type="Proteomes" id="UP001597218">
    <property type="component" value="Unassembled WGS sequence"/>
</dbReference>
<protein>
    <recommendedName>
        <fullName evidence="1">UPF0342 protein ACFSFY_02750</fullName>
    </recommendedName>
</protein>
<evidence type="ECO:0000256" key="1">
    <source>
        <dbReference type="HAMAP-Rule" id="MF_01526"/>
    </source>
</evidence>
<keyword evidence="3" id="KW-1185">Reference proteome</keyword>
<dbReference type="InterPro" id="IPR010368">
    <property type="entry name" value="Com_YlbF"/>
</dbReference>
<name>A0ABW4SDT4_9BACL</name>
<evidence type="ECO:0000313" key="3">
    <source>
        <dbReference type="Proteomes" id="UP001597218"/>
    </source>
</evidence>
<dbReference type="InterPro" id="IPR023378">
    <property type="entry name" value="YheA/YmcA-like_dom_sf"/>
</dbReference>
<dbReference type="RefSeq" id="WP_381535654.1">
    <property type="nucleotide sequence ID" value="NZ_JBHUGI010000005.1"/>
</dbReference>
<dbReference type="Gene3D" id="1.20.1500.10">
    <property type="entry name" value="YheA/YmcA-like"/>
    <property type="match status" value="1"/>
</dbReference>
<comment type="caution">
    <text evidence="2">The sequence shown here is derived from an EMBL/GenBank/DDBJ whole genome shotgun (WGS) entry which is preliminary data.</text>
</comment>
<organism evidence="2 3">
    <name type="scientific">Sporosarcina siberiensis</name>
    <dbReference type="NCBI Taxonomy" id="1365606"/>
    <lineage>
        <taxon>Bacteria</taxon>
        <taxon>Bacillati</taxon>
        <taxon>Bacillota</taxon>
        <taxon>Bacilli</taxon>
        <taxon>Bacillales</taxon>
        <taxon>Caryophanaceae</taxon>
        <taxon>Sporosarcina</taxon>
    </lineage>
</organism>
<accession>A0ABW4SDT4</accession>
<proteinExistence type="inferred from homology"/>
<evidence type="ECO:0000313" key="2">
    <source>
        <dbReference type="EMBL" id="MFD1926995.1"/>
    </source>
</evidence>